<accession>A0A5J9WD44</accession>
<reference evidence="1 2" key="1">
    <citation type="journal article" date="2019" name="Sci. Rep.">
        <title>A high-quality genome of Eragrostis curvula grass provides insights into Poaceae evolution and supports new strategies to enhance forage quality.</title>
        <authorList>
            <person name="Carballo J."/>
            <person name="Santos B.A.C.M."/>
            <person name="Zappacosta D."/>
            <person name="Garbus I."/>
            <person name="Selva J.P."/>
            <person name="Gallo C.A."/>
            <person name="Diaz A."/>
            <person name="Albertini E."/>
            <person name="Caccamo M."/>
            <person name="Echenique V."/>
        </authorList>
    </citation>
    <scope>NUCLEOTIDE SEQUENCE [LARGE SCALE GENOMIC DNA]</scope>
    <source>
        <strain evidence="2">cv. Victoria</strain>
        <tissue evidence="1">Leaf</tissue>
    </source>
</reference>
<organism evidence="1 2">
    <name type="scientific">Eragrostis curvula</name>
    <name type="common">weeping love grass</name>
    <dbReference type="NCBI Taxonomy" id="38414"/>
    <lineage>
        <taxon>Eukaryota</taxon>
        <taxon>Viridiplantae</taxon>
        <taxon>Streptophyta</taxon>
        <taxon>Embryophyta</taxon>
        <taxon>Tracheophyta</taxon>
        <taxon>Spermatophyta</taxon>
        <taxon>Magnoliopsida</taxon>
        <taxon>Liliopsida</taxon>
        <taxon>Poales</taxon>
        <taxon>Poaceae</taxon>
        <taxon>PACMAD clade</taxon>
        <taxon>Chloridoideae</taxon>
        <taxon>Eragrostideae</taxon>
        <taxon>Eragrostidinae</taxon>
        <taxon>Eragrostis</taxon>
    </lineage>
</organism>
<keyword evidence="2" id="KW-1185">Reference proteome</keyword>
<dbReference type="Proteomes" id="UP000324897">
    <property type="component" value="Chromosome 5"/>
</dbReference>
<evidence type="ECO:0000313" key="2">
    <source>
        <dbReference type="Proteomes" id="UP000324897"/>
    </source>
</evidence>
<evidence type="ECO:0000313" key="1">
    <source>
        <dbReference type="EMBL" id="TVU45244.1"/>
    </source>
</evidence>
<gene>
    <name evidence="1" type="ORF">EJB05_04722</name>
</gene>
<dbReference type="AlphaFoldDB" id="A0A5J9WD44"/>
<proteinExistence type="predicted"/>
<feature type="non-terminal residue" evidence="1">
    <location>
        <position position="157"/>
    </location>
</feature>
<sequence length="157" mass="17798">MRLVLAVSAEVTAGRRHRRRRLGRGLHPSHCLQPPIRQFCPPYFLFHDFCCCGILVHTAPPLFLSCSRITKRAWLRGRNRMARRSSLSNGWTTTWISKSWLMQIGSVSPFSTLIQTAVTLNFLVLYEPLRGSGAIPGSESLVICLTGYQKDMCEYIT</sequence>
<dbReference type="Gramene" id="TVU45244">
    <property type="protein sequence ID" value="TVU45244"/>
    <property type="gene ID" value="EJB05_04722"/>
</dbReference>
<name>A0A5J9WD44_9POAL</name>
<comment type="caution">
    <text evidence="1">The sequence shown here is derived from an EMBL/GenBank/DDBJ whole genome shotgun (WGS) entry which is preliminary data.</text>
</comment>
<feature type="non-terminal residue" evidence="1">
    <location>
        <position position="1"/>
    </location>
</feature>
<dbReference type="EMBL" id="RWGY01000004">
    <property type="protein sequence ID" value="TVU45244.1"/>
    <property type="molecule type" value="Genomic_DNA"/>
</dbReference>
<protein>
    <submittedName>
        <fullName evidence="1">Uncharacterized protein</fullName>
    </submittedName>
</protein>